<reference evidence="3" key="1">
    <citation type="journal article" date="2021" name="PeerJ">
        <title>Extensive microbial diversity within the chicken gut microbiome revealed by metagenomics and culture.</title>
        <authorList>
            <person name="Gilroy R."/>
            <person name="Ravi A."/>
            <person name="Getino M."/>
            <person name="Pursley I."/>
            <person name="Horton D.L."/>
            <person name="Alikhan N.F."/>
            <person name="Baker D."/>
            <person name="Gharbi K."/>
            <person name="Hall N."/>
            <person name="Watson M."/>
            <person name="Adriaenssens E.M."/>
            <person name="Foster-Nyarko E."/>
            <person name="Jarju S."/>
            <person name="Secka A."/>
            <person name="Antonio M."/>
            <person name="Oren A."/>
            <person name="Chaudhuri R.R."/>
            <person name="La Ragione R."/>
            <person name="Hildebrand F."/>
            <person name="Pallen M.J."/>
        </authorList>
    </citation>
    <scope>NUCLEOTIDE SEQUENCE</scope>
    <source>
        <strain evidence="3">ChiW4-1371</strain>
    </source>
</reference>
<evidence type="ECO:0000313" key="4">
    <source>
        <dbReference type="Proteomes" id="UP000824176"/>
    </source>
</evidence>
<dbReference type="PANTHER" id="PTHR30535">
    <property type="entry name" value="VITAMIN B12-BINDING PROTEIN"/>
    <property type="match status" value="1"/>
</dbReference>
<dbReference type="PANTHER" id="PTHR30535:SF34">
    <property type="entry name" value="MOLYBDATE-BINDING PROTEIN MOLA"/>
    <property type="match status" value="1"/>
</dbReference>
<evidence type="ECO:0000313" key="3">
    <source>
        <dbReference type="EMBL" id="HIZ90210.1"/>
    </source>
</evidence>
<protein>
    <submittedName>
        <fullName evidence="3">ABC transporter substrate-binding protein</fullName>
    </submittedName>
</protein>
<dbReference type="SUPFAM" id="SSF53807">
    <property type="entry name" value="Helical backbone' metal receptor"/>
    <property type="match status" value="1"/>
</dbReference>
<keyword evidence="1" id="KW-0812">Transmembrane</keyword>
<reference evidence="3" key="2">
    <citation type="submission" date="2021-04" db="EMBL/GenBank/DDBJ databases">
        <authorList>
            <person name="Gilroy R."/>
        </authorList>
    </citation>
    <scope>NUCLEOTIDE SEQUENCE</scope>
    <source>
        <strain evidence="3">ChiW4-1371</strain>
    </source>
</reference>
<accession>A0A9D2GWB4</accession>
<dbReference type="GO" id="GO:0071281">
    <property type="term" value="P:cellular response to iron ion"/>
    <property type="evidence" value="ECO:0007669"/>
    <property type="project" value="TreeGrafter"/>
</dbReference>
<dbReference type="Gene3D" id="3.40.50.1980">
    <property type="entry name" value="Nitrogenase molybdenum iron protein domain"/>
    <property type="match status" value="2"/>
</dbReference>
<name>A0A9D2GWB4_9BACT</name>
<evidence type="ECO:0000259" key="2">
    <source>
        <dbReference type="PROSITE" id="PS50983"/>
    </source>
</evidence>
<proteinExistence type="predicted"/>
<evidence type="ECO:0000256" key="1">
    <source>
        <dbReference type="SAM" id="Phobius"/>
    </source>
</evidence>
<comment type="caution">
    <text evidence="3">The sequence shown here is derived from an EMBL/GenBank/DDBJ whole genome shotgun (WGS) entry which is preliminary data.</text>
</comment>
<dbReference type="InterPro" id="IPR050902">
    <property type="entry name" value="ABC_Transporter_SBP"/>
</dbReference>
<dbReference type="EMBL" id="DXAQ01000144">
    <property type="protein sequence ID" value="HIZ90210.1"/>
    <property type="molecule type" value="Genomic_DNA"/>
</dbReference>
<dbReference type="Proteomes" id="UP000824176">
    <property type="component" value="Unassembled WGS sequence"/>
</dbReference>
<feature type="transmembrane region" description="Helical" evidence="1">
    <location>
        <begin position="7"/>
        <end position="29"/>
    </location>
</feature>
<gene>
    <name evidence="3" type="ORF">H9804_09700</name>
</gene>
<sequence>MNKLKENYLFFITILLFIIIFILFAYFLLQKNNNIDKSIIRLASLSPSITEYIYDTGLDKYLIADTTYCNYPEDAKHKEKIGSFNDVNYEQIAKLKINTAIIQQNMQAQKEKLESMGIKVIEINNNTINDILNAYDILGNEFNIKNITDKRKNQIQEKIENIKKSLPKNKKENSAVISIFRNYGSKISTFTAAGGNNLYNDILEILNIDNPLKNFPPYTEISKESILKINPAFIFDMYHGNDYKDAQKDWADMPLKAVKNNDVIILYENYLSLPGPRIDLIIEKFAHEYISKLND</sequence>
<dbReference type="InterPro" id="IPR002491">
    <property type="entry name" value="ABC_transptr_periplasmic_BD"/>
</dbReference>
<keyword evidence="1" id="KW-0472">Membrane</keyword>
<organism evidence="3 4">
    <name type="scientific">Candidatus Mucispirillum faecigallinarum</name>
    <dbReference type="NCBI Taxonomy" id="2838699"/>
    <lineage>
        <taxon>Bacteria</taxon>
        <taxon>Pseudomonadati</taxon>
        <taxon>Deferribacterota</taxon>
        <taxon>Deferribacteres</taxon>
        <taxon>Deferribacterales</taxon>
        <taxon>Mucispirillaceae</taxon>
        <taxon>Mucispirillum</taxon>
    </lineage>
</organism>
<dbReference type="Pfam" id="PF01497">
    <property type="entry name" value="Peripla_BP_2"/>
    <property type="match status" value="1"/>
</dbReference>
<dbReference type="PROSITE" id="PS50983">
    <property type="entry name" value="FE_B12_PBP"/>
    <property type="match status" value="1"/>
</dbReference>
<feature type="domain" description="Fe/B12 periplasmic-binding" evidence="2">
    <location>
        <begin position="41"/>
        <end position="295"/>
    </location>
</feature>
<dbReference type="AlphaFoldDB" id="A0A9D2GWB4"/>
<keyword evidence="1" id="KW-1133">Transmembrane helix</keyword>